<proteinExistence type="predicted"/>
<name>A0A067QJL7_ZOONE</name>
<dbReference type="Proteomes" id="UP000027135">
    <property type="component" value="Unassembled WGS sequence"/>
</dbReference>
<dbReference type="eggNOG" id="KOG1052">
    <property type="taxonomic scope" value="Eukaryota"/>
</dbReference>
<gene>
    <name evidence="1" type="ORF">L798_01285</name>
</gene>
<protein>
    <submittedName>
        <fullName evidence="1">Glutamate receptor, ionotropic kainate 3</fullName>
    </submittedName>
</protein>
<evidence type="ECO:0000313" key="2">
    <source>
        <dbReference type="Proteomes" id="UP000027135"/>
    </source>
</evidence>
<accession>A0A067QJL7</accession>
<dbReference type="EMBL" id="KK853270">
    <property type="protein sequence ID" value="KDR09168.1"/>
    <property type="molecule type" value="Genomic_DNA"/>
</dbReference>
<organism evidence="1 2">
    <name type="scientific">Zootermopsis nevadensis</name>
    <name type="common">Dampwood termite</name>
    <dbReference type="NCBI Taxonomy" id="136037"/>
    <lineage>
        <taxon>Eukaryota</taxon>
        <taxon>Metazoa</taxon>
        <taxon>Ecdysozoa</taxon>
        <taxon>Arthropoda</taxon>
        <taxon>Hexapoda</taxon>
        <taxon>Insecta</taxon>
        <taxon>Pterygota</taxon>
        <taxon>Neoptera</taxon>
        <taxon>Polyneoptera</taxon>
        <taxon>Dictyoptera</taxon>
        <taxon>Blattodea</taxon>
        <taxon>Blattoidea</taxon>
        <taxon>Termitoidae</taxon>
        <taxon>Termopsidae</taxon>
        <taxon>Zootermopsis</taxon>
    </lineage>
</organism>
<dbReference type="AlphaFoldDB" id="A0A067QJL7"/>
<evidence type="ECO:0000313" key="1">
    <source>
        <dbReference type="EMBL" id="KDR09168.1"/>
    </source>
</evidence>
<reference evidence="1 2" key="1">
    <citation type="journal article" date="2014" name="Nat. Commun.">
        <title>Molecular traces of alternative social organization in a termite genome.</title>
        <authorList>
            <person name="Terrapon N."/>
            <person name="Li C."/>
            <person name="Robertson H.M."/>
            <person name="Ji L."/>
            <person name="Meng X."/>
            <person name="Booth W."/>
            <person name="Chen Z."/>
            <person name="Childers C.P."/>
            <person name="Glastad K.M."/>
            <person name="Gokhale K."/>
            <person name="Gowin J."/>
            <person name="Gronenberg W."/>
            <person name="Hermansen R.A."/>
            <person name="Hu H."/>
            <person name="Hunt B.G."/>
            <person name="Huylmans A.K."/>
            <person name="Khalil S.M."/>
            <person name="Mitchell R.D."/>
            <person name="Munoz-Torres M.C."/>
            <person name="Mustard J.A."/>
            <person name="Pan H."/>
            <person name="Reese J.T."/>
            <person name="Scharf M.E."/>
            <person name="Sun F."/>
            <person name="Vogel H."/>
            <person name="Xiao J."/>
            <person name="Yang W."/>
            <person name="Yang Z."/>
            <person name="Yang Z."/>
            <person name="Zhou J."/>
            <person name="Zhu J."/>
            <person name="Brent C.S."/>
            <person name="Elsik C.G."/>
            <person name="Goodisman M.A."/>
            <person name="Liberles D.A."/>
            <person name="Roe R.M."/>
            <person name="Vargo E.L."/>
            <person name="Vilcinskas A."/>
            <person name="Wang J."/>
            <person name="Bornberg-Bauer E."/>
            <person name="Korb J."/>
            <person name="Zhang G."/>
            <person name="Liebig J."/>
        </authorList>
    </citation>
    <scope>NUCLEOTIDE SEQUENCE [LARGE SCALE GENOMIC DNA]</scope>
    <source>
        <tissue evidence="1">Whole organism</tissue>
    </source>
</reference>
<dbReference type="Gene3D" id="3.40.50.2300">
    <property type="match status" value="2"/>
</dbReference>
<dbReference type="InParanoid" id="A0A067QJL7"/>
<sequence length="132" mass="15150">MMSDYHSYLITSLDLHSVDLEEFKYGGTNITALRLVDPEKPELQKVVRNWVYGELRYGRKLDLPPPRDNLTFIKVSVSGGHHGYATCCIICISKEAEFRLKSVLIRIKHSCTPIREIKCVLHISVTKINLYT</sequence>
<keyword evidence="2" id="KW-1185">Reference proteome</keyword>
<keyword evidence="1" id="KW-0675">Receptor</keyword>